<keyword evidence="1" id="KW-0645">Protease</keyword>
<gene>
    <name evidence="8" type="ORF">Tci_242204</name>
</gene>
<feature type="compositionally biased region" description="Polar residues" evidence="3">
    <location>
        <begin position="82"/>
        <end position="92"/>
    </location>
</feature>
<feature type="region of interest" description="Disordered" evidence="3">
    <location>
        <begin position="54"/>
        <end position="92"/>
    </location>
</feature>
<accession>A0A699GX90</accession>
<dbReference type="SUPFAM" id="SSF56672">
    <property type="entry name" value="DNA/RNA polymerases"/>
    <property type="match status" value="1"/>
</dbReference>
<keyword evidence="1" id="KW-0378">Hydrolase</keyword>
<keyword evidence="4" id="KW-0812">Transmembrane</keyword>
<protein>
    <submittedName>
        <fullName evidence="8">Uncharacterized protein</fullName>
    </submittedName>
</protein>
<name>A0A699GX90_TANCI</name>
<feature type="region of interest" description="Disordered" evidence="3">
    <location>
        <begin position="870"/>
        <end position="894"/>
    </location>
</feature>
<evidence type="ECO:0000259" key="5">
    <source>
        <dbReference type="Pfam" id="PF07727"/>
    </source>
</evidence>
<dbReference type="GO" id="GO:0004190">
    <property type="term" value="F:aspartic-type endopeptidase activity"/>
    <property type="evidence" value="ECO:0007669"/>
    <property type="project" value="UniProtKB-KW"/>
</dbReference>
<reference evidence="8" key="1">
    <citation type="journal article" date="2019" name="Sci. Rep.">
        <title>Draft genome of Tanacetum cinerariifolium, the natural source of mosquito coil.</title>
        <authorList>
            <person name="Yamashiro T."/>
            <person name="Shiraishi A."/>
            <person name="Satake H."/>
            <person name="Nakayama K."/>
        </authorList>
    </citation>
    <scope>NUCLEOTIDE SEQUENCE</scope>
</reference>
<evidence type="ECO:0000256" key="4">
    <source>
        <dbReference type="SAM" id="Phobius"/>
    </source>
</evidence>
<keyword evidence="1" id="KW-0064">Aspartyl protease</keyword>
<dbReference type="InterPro" id="IPR013103">
    <property type="entry name" value="RVT_2"/>
</dbReference>
<dbReference type="Pfam" id="PF13976">
    <property type="entry name" value="gag_pre-integrs"/>
    <property type="match status" value="1"/>
</dbReference>
<feature type="compositionally biased region" description="Polar residues" evidence="3">
    <location>
        <begin position="1"/>
        <end position="19"/>
    </location>
</feature>
<dbReference type="Pfam" id="PF07727">
    <property type="entry name" value="RVT_2"/>
    <property type="match status" value="1"/>
</dbReference>
<feature type="transmembrane region" description="Helical" evidence="4">
    <location>
        <begin position="333"/>
        <end position="353"/>
    </location>
</feature>
<evidence type="ECO:0000256" key="3">
    <source>
        <dbReference type="SAM" id="MobiDB-lite"/>
    </source>
</evidence>
<feature type="compositionally biased region" description="Pro residues" evidence="3">
    <location>
        <begin position="876"/>
        <end position="890"/>
    </location>
</feature>
<feature type="domain" description="GAG-pre-integrase" evidence="6">
    <location>
        <begin position="228"/>
        <end position="298"/>
    </location>
</feature>
<comment type="caution">
    <text evidence="8">The sequence shown here is derived from an EMBL/GenBank/DDBJ whole genome shotgun (WGS) entry which is preliminary data.</text>
</comment>
<keyword evidence="4" id="KW-0472">Membrane</keyword>
<feature type="domain" description="Retrovirus-related Pol polyprotein from transposon TNT 1-94-like beta-barrel" evidence="7">
    <location>
        <begin position="118"/>
        <end position="191"/>
    </location>
</feature>
<feature type="coiled-coil region" evidence="2">
    <location>
        <begin position="1075"/>
        <end position="1127"/>
    </location>
</feature>
<evidence type="ECO:0000313" key="8">
    <source>
        <dbReference type="EMBL" id="GEW70228.1"/>
    </source>
</evidence>
<evidence type="ECO:0000256" key="1">
    <source>
        <dbReference type="ARBA" id="ARBA00022750"/>
    </source>
</evidence>
<dbReference type="Pfam" id="PF22936">
    <property type="entry name" value="Pol_BBD"/>
    <property type="match status" value="1"/>
</dbReference>
<dbReference type="PANTHER" id="PTHR11439">
    <property type="entry name" value="GAG-POL-RELATED RETROTRANSPOSON"/>
    <property type="match status" value="1"/>
</dbReference>
<dbReference type="InterPro" id="IPR054722">
    <property type="entry name" value="PolX-like_BBD"/>
</dbReference>
<dbReference type="InterPro" id="IPR025724">
    <property type="entry name" value="GAG-pre-integrase_dom"/>
</dbReference>
<sequence length="1229" mass="140065">MAQTPARNHAQRGNHQQYARMTLPDPQRHVVPIVVLTKSKLVPLTAARQVTTTVSPTNVTRPRPAKTVFTKPHSPPKRHINHSPSPKASTFSPKVTAAKAPMVNVVKGNWHALKDKGVIDSGCSRHKTGNMSYVSNFKELIGRYVAFGGNPKGGKIFGKCKIKTGKLDFDDVYFVKELKFNIFSVSQMCDKKNNVLFTDTECLVVSPEFKLPDENQVLLRVHREKNMYNVDLKNIVPFRDLTCLFAVATIDESNLWHRMLGHINFKTMNNLVKGNLVRGLPTKVFENNYTCVAYLLGKFDGKAGEGFLVGYYVSKNNLMQKKQERIMFNNMCFFLYGLLALKILKTLMMMLPLEIRSMSLKERSLSLKSMFLQAVVPRQRSMMTRPRESQKARVMLILSVGQISTNSTNTFSAVGPLNTAVRPTHGKYSYVNTSQYPDDPNMPELEDITYFDDEEDVDTEAEFTNLETSITFKESKRVHQALKDLCWIEAMQEELLQFKMQKVWVLVDLPNRKRAIGTKWVFRNKKDDRGIVVRNKARLVAQGHTSEEGIDYEEVFAPVARIEAIRLFLAYASFMGFMVYQMDVKSAFLYGTIEEEVYVYQPLGFEDPDYLDKIYKMVKALYGLHQAPRAWYETLANYLLENGFQRGKIDQTFFNKRQKVKHKTDGIFISQDKYVAEILRKFGLTDGKSASTPIDNKKPLLKDPDGEDVDVHTYRSMIGSLMYLTSLRPNIMFAVCACAHFQVTPKASHLHAVKRIFRHLKALVDKKKVIITEATIREAYRLDDAESINALPNEEIFTELSRMGLMRNVDSSTKFYMYPQFLQRMIRAQGRKGFFWVDTPLFKGMIVAQQDDNVADEGTASVAVDDVPAAADEPSIPSPTPTTQPPPPSQDLPSTSQDVIAIAKDVATVEKDAEIEENADDDELEPSELQEVVEVVTTAKLMTEVVTAASATITAATTLITAATLTATPSAARRRKRVVIKDLKETATPSIIIHSEPKSKDKGKGIMVEEPKPLKKQAQIQQDEAYAKEYQALKKKPQTEAQAKKNIMIYLRNMAGFKMDYFKGMIYDDIRPIFEKKFNSNVVFLEKTREQIEEEDCKALKRASESQADKATKKQKLDEEVEELKKHLQIVPNDEYDVYTEATPFARKVLVVDYEIYSENNKPYYKIMRADGSYQLFLSFLSLLRYFDREDLEVLWQLVKEIFASSKPKNFSDDFLLPSLTYMFEKPDV</sequence>
<keyword evidence="2" id="KW-0175">Coiled coil</keyword>
<feature type="domain" description="Reverse transcriptase Ty1/copia-type" evidence="5">
    <location>
        <begin position="502"/>
        <end position="657"/>
    </location>
</feature>
<keyword evidence="4" id="KW-1133">Transmembrane helix</keyword>
<proteinExistence type="predicted"/>
<evidence type="ECO:0000259" key="6">
    <source>
        <dbReference type="Pfam" id="PF13976"/>
    </source>
</evidence>
<feature type="region of interest" description="Disordered" evidence="3">
    <location>
        <begin position="1"/>
        <end position="24"/>
    </location>
</feature>
<dbReference type="PANTHER" id="PTHR11439:SF509">
    <property type="entry name" value="RNA-DIRECTED DNA POLYMERASE"/>
    <property type="match status" value="1"/>
</dbReference>
<organism evidence="8">
    <name type="scientific">Tanacetum cinerariifolium</name>
    <name type="common">Dalmatian daisy</name>
    <name type="synonym">Chrysanthemum cinerariifolium</name>
    <dbReference type="NCBI Taxonomy" id="118510"/>
    <lineage>
        <taxon>Eukaryota</taxon>
        <taxon>Viridiplantae</taxon>
        <taxon>Streptophyta</taxon>
        <taxon>Embryophyta</taxon>
        <taxon>Tracheophyta</taxon>
        <taxon>Spermatophyta</taxon>
        <taxon>Magnoliopsida</taxon>
        <taxon>eudicotyledons</taxon>
        <taxon>Gunneridae</taxon>
        <taxon>Pentapetalae</taxon>
        <taxon>asterids</taxon>
        <taxon>campanulids</taxon>
        <taxon>Asterales</taxon>
        <taxon>Asteraceae</taxon>
        <taxon>Asteroideae</taxon>
        <taxon>Anthemideae</taxon>
        <taxon>Anthemidinae</taxon>
        <taxon>Tanacetum</taxon>
    </lineage>
</organism>
<dbReference type="AlphaFoldDB" id="A0A699GX90"/>
<dbReference type="EMBL" id="BKCJ010069948">
    <property type="protein sequence ID" value="GEW70228.1"/>
    <property type="molecule type" value="Genomic_DNA"/>
</dbReference>
<evidence type="ECO:0000259" key="7">
    <source>
        <dbReference type="Pfam" id="PF22936"/>
    </source>
</evidence>
<dbReference type="InterPro" id="IPR043502">
    <property type="entry name" value="DNA/RNA_pol_sf"/>
</dbReference>
<evidence type="ECO:0000256" key="2">
    <source>
        <dbReference type="SAM" id="Coils"/>
    </source>
</evidence>